<dbReference type="InterPro" id="IPR007230">
    <property type="entry name" value="Nup98_auto-Pept-S59_dom"/>
</dbReference>
<sequence>MNAFGGGFNQNKPGGFGQQAQPAQAAFGQQAQAGGFGQQPPQQVGGFGQQTGGFGQPAQPQSGFGQAGMSQAAGGFGQAQQQPVAGFGQQPQVSGFGQQATQQAAGFGQQAGGFGQQATQQAAGFGQQAGGFGQQSQQQGGFGQAAAAPQTGAFDQQPPQQMSGFGQQSQQQVGGFGLQPATAMGGFGQQPQQAGGFGQQTGGFGQQSQQQGGFGQTPPQQQSGFGQAAAGGFGAGRGGVGFGAAGGFNQSTAQGGGFGASQTAVNAFGRPQQAQGGFGTQTTAGAQLGGGQGTGGFGAAPQGGFGSQQPAPGGFGQQAATGGFGQSAAPGGFGTAQQTGAGGFGAGRGTTGFGGPQATAGGFGAGRGATGFGQAAQGGFGAQQPAASGFGQVQQQAAGFGAQQATTGGFGQPAQGGFGNGASQTITGGGFGGAQQQQPQGSAGGFGAQPSAAGGFGQATGGFGAQQPAVSGFGQAAQGGAFGQQSQPAAGGFGAGRGTTGFNVGGGFGGSQQQPQTAAGGFGAPKGAAGGFGQAAGGGFGQGVGGFGAQQPKAGGFGQAAPATGFGQAAPATSFGQAASASGFGAQPPATGGFGQAPAAAALASAPAAGSGVNVGRPTDLAFMSLPDYNATPYGNVLLFDSYERPQAAKQTAKTIEDDLKPVVPPARRAMHTWMVTQMRVPDENTLMKQVPASLASSALSPVALKEMLVPAVQLGGAAAGEPAGAQKRVSHDSPRRPSPATADAPIVNAAVPRCTNPEYTLEPSLAQLATYTPEELRRVSRFTISRLDGSCEVRFLEPVNLVRVDVAAVVHLGSDGHVALYPDGDAPPLSSGLNVRAEVRVRDPTGKATEGIARYCAETRAHFVGHRQGCCVYRLNDSSSAAGASRAALGQDASDTAPLSIIHDEDEHSHNLDRSSDDSEEEDTDDIRSADQPQAATGSGGALAIADAEVRTYTVPPPPATRRPVVERRLTLASAADFDLPYALPDMSVESKCEPFSVKLGTSRRTTEPRVYYVRAQESIIQRTYVNHPPRLQPSERTIRGMLARSVRAGWSTAGSVAFPSHAELRDGAEVGGAVPEVVGACAVAATPFHWHKPSQKALTQCAVALLRLFLQHTDVADDAVCPLASIHLHRNKSHNTLSAEKLKVASNAIEGVISAAGKASLSRVELLSTRQTCTVLSLLSALYALPEADAAVPNAMEEARYLTQLRHRNLAGWLKTELAAFLDSSATRAVKLSPAEELVQAMLCHRLREARASAQSVANAELARVVRVCGEGNQFGGYIEMAKSGFKDGEEVRQRVVSLLSGKVEPFIRDEEYTGLDEETAEVRAAPTAATWKQLLGIFTFYGCVPDTPAEDIIHAFLERLRAPSSRKLNPLPPYAERVDTAVLRTHRGKDVVRRGNTFQDAALLLLEGFANGSAPPAACLHPHASSYSGADYLTAFVIVAAIRAVQVPREQAYRDAELSVLLGMTAELECNDETWFWGLLPLHMIESPANRLDAVRAFCKRNAMRASVQKQLGEPQADYDRLVSLMRVNEGWLEPVYVPPEEERSAAENMPSVRTHAALEKALAKLAIEPW</sequence>
<evidence type="ECO:0000313" key="3">
    <source>
        <dbReference type="EMBL" id="AYU79917.1"/>
    </source>
</evidence>
<dbReference type="Gene3D" id="3.30.1610.10">
    <property type="entry name" value="Peptidase S59, nucleoporin"/>
    <property type="match status" value="1"/>
</dbReference>
<dbReference type="GO" id="GO:0005643">
    <property type="term" value="C:nuclear pore"/>
    <property type="evidence" value="ECO:0007669"/>
    <property type="project" value="InterPro"/>
</dbReference>
<feature type="compositionally biased region" description="Low complexity" evidence="1">
    <location>
        <begin position="134"/>
        <end position="173"/>
    </location>
</feature>
<feature type="compositionally biased region" description="Basic and acidic residues" evidence="1">
    <location>
        <begin position="903"/>
        <end position="918"/>
    </location>
</feature>
<feature type="region of interest" description="Disordered" evidence="1">
    <location>
        <begin position="1"/>
        <end position="101"/>
    </location>
</feature>
<accession>A0A3Q8IPP9</accession>
<feature type="region of interest" description="Disordered" evidence="1">
    <location>
        <begin position="476"/>
        <end position="525"/>
    </location>
</feature>
<feature type="region of interest" description="Disordered" evidence="1">
    <location>
        <begin position="902"/>
        <end position="942"/>
    </location>
</feature>
<feature type="region of interest" description="Disordered" evidence="1">
    <location>
        <begin position="720"/>
        <end position="746"/>
    </location>
</feature>
<feature type="compositionally biased region" description="Low complexity" evidence="1">
    <location>
        <begin position="271"/>
        <end position="286"/>
    </location>
</feature>
<dbReference type="VEuPathDB" id="TriTrypDB:LDHU3_27.0470"/>
<dbReference type="Proteomes" id="UP000274082">
    <property type="component" value="Chromosome 27"/>
</dbReference>
<dbReference type="InterPro" id="IPR021967">
    <property type="entry name" value="Nup98_C"/>
</dbReference>
<feature type="region of interest" description="Disordered" evidence="1">
    <location>
        <begin position="404"/>
        <end position="460"/>
    </location>
</feature>
<feature type="region of interest" description="Disordered" evidence="1">
    <location>
        <begin position="125"/>
        <end position="231"/>
    </location>
</feature>
<feature type="compositionally biased region" description="Gly residues" evidence="1">
    <location>
        <begin position="45"/>
        <end position="55"/>
    </location>
</feature>
<feature type="compositionally biased region" description="Low complexity" evidence="1">
    <location>
        <begin position="18"/>
        <end position="44"/>
    </location>
</feature>
<dbReference type="Pfam" id="PF04096">
    <property type="entry name" value="Nucleoporin2"/>
    <property type="match status" value="1"/>
</dbReference>
<organism evidence="3 4">
    <name type="scientific">Leishmania donovani</name>
    <dbReference type="NCBI Taxonomy" id="5661"/>
    <lineage>
        <taxon>Eukaryota</taxon>
        <taxon>Discoba</taxon>
        <taxon>Euglenozoa</taxon>
        <taxon>Kinetoplastea</taxon>
        <taxon>Metakinetoplastina</taxon>
        <taxon>Trypanosomatida</taxon>
        <taxon>Trypanosomatidae</taxon>
        <taxon>Leishmaniinae</taxon>
        <taxon>Leishmania</taxon>
    </lineage>
</organism>
<dbReference type="OrthoDB" id="3797628at2759"/>
<feature type="compositionally biased region" description="Low complexity" evidence="1">
    <location>
        <begin position="476"/>
        <end position="490"/>
    </location>
</feature>
<feature type="compositionally biased region" description="Gly residues" evidence="1">
    <location>
        <begin position="408"/>
        <end position="420"/>
    </location>
</feature>
<dbReference type="Pfam" id="PF12110">
    <property type="entry name" value="Nup96"/>
    <property type="match status" value="1"/>
</dbReference>
<dbReference type="GO" id="GO:0017056">
    <property type="term" value="F:structural constituent of nuclear pore"/>
    <property type="evidence" value="ECO:0007669"/>
    <property type="project" value="InterPro"/>
</dbReference>
<keyword evidence="4" id="KW-1185">Reference proteome</keyword>
<dbReference type="PROSITE" id="PS51434">
    <property type="entry name" value="NUP_C"/>
    <property type="match status" value="1"/>
</dbReference>
<proteinExistence type="predicted"/>
<feature type="compositionally biased region" description="Gly residues" evidence="1">
    <location>
        <begin position="491"/>
        <end position="510"/>
    </location>
</feature>
<evidence type="ECO:0000259" key="2">
    <source>
        <dbReference type="PROSITE" id="PS51434"/>
    </source>
</evidence>
<evidence type="ECO:0000313" key="4">
    <source>
        <dbReference type="Proteomes" id="UP000274082"/>
    </source>
</evidence>
<dbReference type="SUPFAM" id="SSF82215">
    <property type="entry name" value="C-terminal autoproteolytic domain of nucleoporin nup98"/>
    <property type="match status" value="1"/>
</dbReference>
<feature type="compositionally biased region" description="Gly residues" evidence="1">
    <location>
        <begin position="287"/>
        <end position="306"/>
    </location>
</feature>
<feature type="compositionally biased region" description="Low complexity" evidence="1">
    <location>
        <begin position="206"/>
        <end position="228"/>
    </location>
</feature>
<protein>
    <submittedName>
        <fullName evidence="3">Nuclear pore complex protein 158</fullName>
    </submittedName>
</protein>
<gene>
    <name evidence="3" type="ORF">LdCL_270008700</name>
</gene>
<reference evidence="3 4" key="1">
    <citation type="journal article" date="2018" name="Sci. Rep.">
        <title>A complete Leishmania donovani reference genome identifies novel genetic variations associated with virulence.</title>
        <authorList>
            <person name="Lypaczewski P."/>
            <person name="Hoshizaki J."/>
            <person name="Zhang W.-W."/>
            <person name="McCall L.-I."/>
            <person name="Torcivia-Rodriguez J."/>
            <person name="Simonyan V."/>
            <person name="Kaur A."/>
            <person name="Dewar K."/>
            <person name="Matlashewski G."/>
        </authorList>
    </citation>
    <scope>NUCLEOTIDE SEQUENCE [LARGE SCALE GENOMIC DNA]</scope>
    <source>
        <strain evidence="3 4">LdCL</strain>
    </source>
</reference>
<feature type="compositionally biased region" description="Low complexity" evidence="1">
    <location>
        <begin position="56"/>
        <end position="101"/>
    </location>
</feature>
<dbReference type="EMBL" id="CP029526">
    <property type="protein sequence ID" value="AYU79917.1"/>
    <property type="molecule type" value="Genomic_DNA"/>
</dbReference>
<dbReference type="VEuPathDB" id="TriTrypDB:LdBPK_270390.1"/>
<dbReference type="FunFam" id="3.30.1610.10:FF:000009">
    <property type="entry name" value="Nucleoporin, putative"/>
    <property type="match status" value="1"/>
</dbReference>
<feature type="compositionally biased region" description="Low complexity" evidence="1">
    <location>
        <begin position="307"/>
        <end position="339"/>
    </location>
</feature>
<feature type="domain" description="Peptidase S59" evidence="2">
    <location>
        <begin position="757"/>
        <end position="879"/>
    </location>
</feature>
<dbReference type="VEuPathDB" id="TriTrypDB:LdCL_270008700"/>
<dbReference type="InterPro" id="IPR036903">
    <property type="entry name" value="Nup98_auto-Pept-S59_dom_sf"/>
</dbReference>
<feature type="region of interest" description="Disordered" evidence="1">
    <location>
        <begin position="271"/>
        <end position="365"/>
    </location>
</feature>
<name>A0A3Q8IPP9_LEIDO</name>
<evidence type="ECO:0000256" key="1">
    <source>
        <dbReference type="SAM" id="MobiDB-lite"/>
    </source>
</evidence>
<feature type="compositionally biased region" description="Gly residues" evidence="1">
    <location>
        <begin position="340"/>
        <end position="365"/>
    </location>
</feature>
<feature type="compositionally biased region" description="Gly residues" evidence="1">
    <location>
        <begin position="195"/>
        <end position="205"/>
    </location>
</feature>